<organism evidence="2">
    <name type="scientific">Amphora coffeiformis</name>
    <dbReference type="NCBI Taxonomy" id="265554"/>
    <lineage>
        <taxon>Eukaryota</taxon>
        <taxon>Sar</taxon>
        <taxon>Stramenopiles</taxon>
        <taxon>Ochrophyta</taxon>
        <taxon>Bacillariophyta</taxon>
        <taxon>Bacillariophyceae</taxon>
        <taxon>Bacillariophycidae</taxon>
        <taxon>Thalassiophysales</taxon>
        <taxon>Catenulaceae</taxon>
        <taxon>Amphora</taxon>
    </lineage>
</organism>
<protein>
    <submittedName>
        <fullName evidence="2">Uncharacterized protein</fullName>
    </submittedName>
</protein>
<sequence>MASSAVPPFHPLRAEGSRPHHHRHNHRTRVSAAYHRSEQDLQTRQVTRLPCTAQELYADQLIPAGWNPIVRTLLLRTRANDSNNNNNKTAWTLLRSFETTLVRHIYSYLSNPYANHVRLTIPADLIGNAYDTGKMVFVRGRGTNRGHLRTLNQQEGPWTAPSSAPRTGYVSFGKVNQVEFPPPNNRNVNMMPIILGHIDSLPADLQCYYPLLDACPYYQDEVGKVAYLTIIESHVDTGATQRRPGLHIESPGVFADPPPHNTETTTCSFSPGVEHPWGQGVFFGPDRFEGGIYIASNQDDSTQVWDALVDRTIPGIVDRHGGCEHLRGLVGPGTKLGAGDLVWMTDCTPHEAMPQTTAGVRQFFRLVMPYVSHWYADHSTVNPKVPVPPSVTVIHGNKFEKQGV</sequence>
<proteinExistence type="predicted"/>
<reference evidence="2" key="1">
    <citation type="submission" date="2021-01" db="EMBL/GenBank/DDBJ databases">
        <authorList>
            <person name="Corre E."/>
            <person name="Pelletier E."/>
            <person name="Niang G."/>
            <person name="Scheremetjew M."/>
            <person name="Finn R."/>
            <person name="Kale V."/>
            <person name="Holt S."/>
            <person name="Cochrane G."/>
            <person name="Meng A."/>
            <person name="Brown T."/>
            <person name="Cohen L."/>
        </authorList>
    </citation>
    <scope>NUCLEOTIDE SEQUENCE</scope>
    <source>
        <strain evidence="2">CCMP127</strain>
    </source>
</reference>
<feature type="region of interest" description="Disordered" evidence="1">
    <location>
        <begin position="1"/>
        <end position="42"/>
    </location>
</feature>
<dbReference type="AlphaFoldDB" id="A0A7S3P7I3"/>
<feature type="compositionally biased region" description="Basic residues" evidence="1">
    <location>
        <begin position="19"/>
        <end position="29"/>
    </location>
</feature>
<gene>
    <name evidence="2" type="ORF">ACOF00016_LOCUS10392</name>
</gene>
<name>A0A7S3P7I3_9STRA</name>
<accession>A0A7S3P7I3</accession>
<evidence type="ECO:0000256" key="1">
    <source>
        <dbReference type="SAM" id="MobiDB-lite"/>
    </source>
</evidence>
<dbReference type="EMBL" id="HBIM01012723">
    <property type="protein sequence ID" value="CAE0413134.1"/>
    <property type="molecule type" value="Transcribed_RNA"/>
</dbReference>
<evidence type="ECO:0000313" key="2">
    <source>
        <dbReference type="EMBL" id="CAE0413134.1"/>
    </source>
</evidence>